<sequence>MFHTRDAKISRSWPAFEEFDLSMSEMDFRTLKESDARSHKQQPKDYQNDALNSLNY</sequence>
<protein>
    <submittedName>
        <fullName evidence="2">Uncharacterized protein</fullName>
    </submittedName>
</protein>
<organism evidence="2 3">
    <name type="scientific">Larinioides sclopetarius</name>
    <dbReference type="NCBI Taxonomy" id="280406"/>
    <lineage>
        <taxon>Eukaryota</taxon>
        <taxon>Metazoa</taxon>
        <taxon>Ecdysozoa</taxon>
        <taxon>Arthropoda</taxon>
        <taxon>Chelicerata</taxon>
        <taxon>Arachnida</taxon>
        <taxon>Araneae</taxon>
        <taxon>Araneomorphae</taxon>
        <taxon>Entelegynae</taxon>
        <taxon>Araneoidea</taxon>
        <taxon>Araneidae</taxon>
        <taxon>Larinioides</taxon>
    </lineage>
</organism>
<dbReference type="Proteomes" id="UP001497382">
    <property type="component" value="Unassembled WGS sequence"/>
</dbReference>
<comment type="caution">
    <text evidence="2">The sequence shown here is derived from an EMBL/GenBank/DDBJ whole genome shotgun (WGS) entry which is preliminary data.</text>
</comment>
<evidence type="ECO:0000256" key="1">
    <source>
        <dbReference type="SAM" id="MobiDB-lite"/>
    </source>
</evidence>
<dbReference type="EMBL" id="CAXIEN010000088">
    <property type="protein sequence ID" value="CAL1275869.1"/>
    <property type="molecule type" value="Genomic_DNA"/>
</dbReference>
<dbReference type="AlphaFoldDB" id="A0AAV1ZVM0"/>
<feature type="compositionally biased region" description="Basic and acidic residues" evidence="1">
    <location>
        <begin position="32"/>
        <end position="47"/>
    </location>
</feature>
<accession>A0AAV1ZVM0</accession>
<proteinExistence type="predicted"/>
<evidence type="ECO:0000313" key="3">
    <source>
        <dbReference type="Proteomes" id="UP001497382"/>
    </source>
</evidence>
<feature type="region of interest" description="Disordered" evidence="1">
    <location>
        <begin position="32"/>
        <end position="56"/>
    </location>
</feature>
<gene>
    <name evidence="2" type="ORF">LARSCL_LOCUS8334</name>
</gene>
<name>A0AAV1ZVM0_9ARAC</name>
<keyword evidence="3" id="KW-1185">Reference proteome</keyword>
<reference evidence="2 3" key="1">
    <citation type="submission" date="2024-04" db="EMBL/GenBank/DDBJ databases">
        <authorList>
            <person name="Rising A."/>
            <person name="Reimegard J."/>
            <person name="Sonavane S."/>
            <person name="Akerstrom W."/>
            <person name="Nylinder S."/>
            <person name="Hedman E."/>
            <person name="Kallberg Y."/>
        </authorList>
    </citation>
    <scope>NUCLEOTIDE SEQUENCE [LARGE SCALE GENOMIC DNA]</scope>
</reference>
<evidence type="ECO:0000313" key="2">
    <source>
        <dbReference type="EMBL" id="CAL1275869.1"/>
    </source>
</evidence>